<dbReference type="SUPFAM" id="SSF51556">
    <property type="entry name" value="Metallo-dependent hydrolases"/>
    <property type="match status" value="1"/>
</dbReference>
<evidence type="ECO:0000313" key="4">
    <source>
        <dbReference type="EMBL" id="UOE36476.1"/>
    </source>
</evidence>
<reference evidence="4 5" key="1">
    <citation type="submission" date="2022-03" db="EMBL/GenBank/DDBJ databases">
        <title>Hymenobactersp. isolated from the air.</title>
        <authorList>
            <person name="Won M."/>
            <person name="Kwon S.-W."/>
        </authorList>
    </citation>
    <scope>NUCLEOTIDE SEQUENCE [LARGE SCALE GENOMIC DNA]</scope>
    <source>
        <strain evidence="4 5">KACC 22596</strain>
        <plasmid evidence="4 5">unnamed1</plasmid>
    </source>
</reference>
<protein>
    <submittedName>
        <fullName evidence="4">TatD family hydrolase</fullName>
    </submittedName>
</protein>
<dbReference type="PANTHER" id="PTHR46317">
    <property type="entry name" value="HYDROLASE OF PHP SUPERFAMILY-RELATED PROTEIN"/>
    <property type="match status" value="1"/>
</dbReference>
<dbReference type="Gene3D" id="3.20.20.140">
    <property type="entry name" value="Metal-dependent hydrolases"/>
    <property type="match status" value="1"/>
</dbReference>
<name>A0ABY4BEP8_9BACT</name>
<evidence type="ECO:0000313" key="5">
    <source>
        <dbReference type="Proteomes" id="UP000831390"/>
    </source>
</evidence>
<dbReference type="RefSeq" id="WP_243520376.1">
    <property type="nucleotide sequence ID" value="NZ_CP094535.1"/>
</dbReference>
<keyword evidence="2" id="KW-0479">Metal-binding</keyword>
<evidence type="ECO:0000256" key="2">
    <source>
        <dbReference type="ARBA" id="ARBA00022723"/>
    </source>
</evidence>
<dbReference type="InterPro" id="IPR049677">
    <property type="entry name" value="QatD"/>
</dbReference>
<accession>A0ABY4BEP8</accession>
<dbReference type="Proteomes" id="UP000831390">
    <property type="component" value="Plasmid unnamed1"/>
</dbReference>
<dbReference type="PIRSF" id="PIRSF005902">
    <property type="entry name" value="DNase_TatD"/>
    <property type="match status" value="1"/>
</dbReference>
<dbReference type="EMBL" id="CP094535">
    <property type="protein sequence ID" value="UOE36476.1"/>
    <property type="molecule type" value="Genomic_DNA"/>
</dbReference>
<dbReference type="PROSITE" id="PS01137">
    <property type="entry name" value="TATD_1"/>
    <property type="match status" value="1"/>
</dbReference>
<keyword evidence="3 4" id="KW-0378">Hydrolase</keyword>
<comment type="similarity">
    <text evidence="1">Belongs to the metallo-dependent hydrolases superfamily. TatD-type hydrolase family.</text>
</comment>
<dbReference type="InterPro" id="IPR001130">
    <property type="entry name" value="TatD-like"/>
</dbReference>
<proteinExistence type="inferred from homology"/>
<dbReference type="CDD" id="cd01310">
    <property type="entry name" value="TatD_DNAse"/>
    <property type="match status" value="1"/>
</dbReference>
<geneLocation type="plasmid" evidence="4 5">
    <name>unnamed1</name>
</geneLocation>
<dbReference type="PANTHER" id="PTHR46317:SF1">
    <property type="entry name" value="HYDROLASE, TATD FAMILY"/>
    <property type="match status" value="1"/>
</dbReference>
<dbReference type="InterPro" id="IPR018228">
    <property type="entry name" value="DNase_TatD-rel_CS"/>
</dbReference>
<keyword evidence="4" id="KW-0614">Plasmid</keyword>
<sequence length="242" mass="26872">MIDAHCHIDLYPNPLQVARRCEQAGVITLAMTNLPSHFAQGRPHLLGFRKIRLALGLHPLHAPRHQAEYELFKQNLALTSYVGEVGLDFSRDGVATKQQQLQSFAFVLKQVQGQKKLLSLHSRGAESEVLAMLVSAGIRLAIFHWYTGPVATLKNISAHGYYFSVNPAMIRSEKGRQIIASIPQEKLLTETDGPFVQVSNRIAEPGDVAMVIHYLAAQWGLSSEEVVRRIQSNFSNLIAGLK</sequence>
<dbReference type="GO" id="GO:0016787">
    <property type="term" value="F:hydrolase activity"/>
    <property type="evidence" value="ECO:0007669"/>
    <property type="project" value="UniProtKB-KW"/>
</dbReference>
<dbReference type="Pfam" id="PF01026">
    <property type="entry name" value="TatD_DNase"/>
    <property type="match status" value="1"/>
</dbReference>
<keyword evidence="5" id="KW-1185">Reference proteome</keyword>
<gene>
    <name evidence="4" type="ORF">MTP16_23600</name>
</gene>
<organism evidence="4 5">
    <name type="scientific">Hymenobacter monticola</name>
    <dbReference type="NCBI Taxonomy" id="1705399"/>
    <lineage>
        <taxon>Bacteria</taxon>
        <taxon>Pseudomonadati</taxon>
        <taxon>Bacteroidota</taxon>
        <taxon>Cytophagia</taxon>
        <taxon>Cytophagales</taxon>
        <taxon>Hymenobacteraceae</taxon>
        <taxon>Hymenobacter</taxon>
    </lineage>
</organism>
<dbReference type="InterPro" id="IPR032466">
    <property type="entry name" value="Metal_Hydrolase"/>
</dbReference>
<evidence type="ECO:0000256" key="1">
    <source>
        <dbReference type="ARBA" id="ARBA00009275"/>
    </source>
</evidence>
<dbReference type="NCBIfam" id="NF041926">
    <property type="entry name" value="QatD"/>
    <property type="match status" value="1"/>
</dbReference>
<evidence type="ECO:0000256" key="3">
    <source>
        <dbReference type="ARBA" id="ARBA00022801"/>
    </source>
</evidence>